<sequence length="385" mass="41744">AAMARIFLFLVCVVSVFAQNITLSPIILPAPPGPYVSKLSVHVLTDTSRPDPYNSSEPHRRLVVSVFDPVPKSQCSKTCEVQYMPPATAAHEDASIGLNVPLLEQFKLSGICCNQYSNEDTPLLIFSTGFGVSRLEYGAMAQYVSSYGYTIVTVDHTYDADIVEFPDGQIALGVFTGNTTDAEVAGALAVRTEDVLFVLDAVTKGAHGCSYSYKANKVGMYGHSLGGVTASNAMLNDTQHRITGGINLDGGYLGPVLEDGLGSGKKSFLLFGSAVHNSSSDPSWEQFWETTDKLDPQDWRKEIHLKDSLHTTFSDFPLLADVSGFRQIDPDLVNGELGTINGVRAMQILTTYITAFFNMVLKGKKEPLLGGPSKEFPEVYFTRSG</sequence>
<evidence type="ECO:0000256" key="3">
    <source>
        <dbReference type="ARBA" id="ARBA00022963"/>
    </source>
</evidence>
<protein>
    <recommendedName>
        <fullName evidence="1">1-alkyl-2-acetylglycerophosphocholine esterase</fullName>
        <ecNumber evidence="1">3.1.1.47</ecNumber>
    </recommendedName>
</protein>
<reference evidence="6" key="1">
    <citation type="journal article" date="2020" name="Stud. Mycol.">
        <title>101 Dothideomycetes genomes: a test case for predicting lifestyles and emergence of pathogens.</title>
        <authorList>
            <person name="Haridas S."/>
            <person name="Albert R."/>
            <person name="Binder M."/>
            <person name="Bloem J."/>
            <person name="Labutti K."/>
            <person name="Salamov A."/>
            <person name="Andreopoulos B."/>
            <person name="Baker S."/>
            <person name="Barry K."/>
            <person name="Bills G."/>
            <person name="Bluhm B."/>
            <person name="Cannon C."/>
            <person name="Castanera R."/>
            <person name="Culley D."/>
            <person name="Daum C."/>
            <person name="Ezra D."/>
            <person name="Gonzalez J."/>
            <person name="Henrissat B."/>
            <person name="Kuo A."/>
            <person name="Liang C."/>
            <person name="Lipzen A."/>
            <person name="Lutzoni F."/>
            <person name="Magnuson J."/>
            <person name="Mondo S."/>
            <person name="Nolan M."/>
            <person name="Ohm R."/>
            <person name="Pangilinan J."/>
            <person name="Park H.-J."/>
            <person name="Ramirez L."/>
            <person name="Alfaro M."/>
            <person name="Sun H."/>
            <person name="Tritt A."/>
            <person name="Yoshinaga Y."/>
            <person name="Zwiers L.-H."/>
            <person name="Turgeon B."/>
            <person name="Goodwin S."/>
            <person name="Spatafora J."/>
            <person name="Crous P."/>
            <person name="Grigoriev I."/>
        </authorList>
    </citation>
    <scope>NUCLEOTIDE SEQUENCE</scope>
    <source>
        <strain evidence="6">CBS 133067</strain>
    </source>
</reference>
<accession>A0A9P4M4J2</accession>
<dbReference type="AlphaFoldDB" id="A0A9P4M4J2"/>
<dbReference type="GO" id="GO:0003847">
    <property type="term" value="F:1-alkyl-2-acetylglycerophosphocholine esterase activity"/>
    <property type="evidence" value="ECO:0007669"/>
    <property type="project" value="UniProtKB-EC"/>
</dbReference>
<dbReference type="OrthoDB" id="2363873at2759"/>
<keyword evidence="5" id="KW-0732">Signal</keyword>
<keyword evidence="4" id="KW-0443">Lipid metabolism</keyword>
<dbReference type="PANTHER" id="PTHR10272">
    <property type="entry name" value="PLATELET-ACTIVATING FACTOR ACETYLHYDROLASE"/>
    <property type="match status" value="1"/>
</dbReference>
<name>A0A9P4M4J2_9PEZI</name>
<evidence type="ECO:0000256" key="5">
    <source>
        <dbReference type="SAM" id="SignalP"/>
    </source>
</evidence>
<keyword evidence="2" id="KW-0378">Hydrolase</keyword>
<feature type="signal peptide" evidence="5">
    <location>
        <begin position="1"/>
        <end position="18"/>
    </location>
</feature>
<proteinExistence type="predicted"/>
<dbReference type="PANTHER" id="PTHR10272:SF14">
    <property type="entry name" value="PAF ACETYLHYDROLASE FAMILY PROTEIN"/>
    <property type="match status" value="1"/>
</dbReference>
<feature type="chain" id="PRO_5040494539" description="1-alkyl-2-acetylglycerophosphocholine esterase" evidence="5">
    <location>
        <begin position="19"/>
        <end position="385"/>
    </location>
</feature>
<gene>
    <name evidence="6" type="ORF">NA57DRAFT_49394</name>
</gene>
<keyword evidence="3" id="KW-0442">Lipid degradation</keyword>
<evidence type="ECO:0000256" key="2">
    <source>
        <dbReference type="ARBA" id="ARBA00022801"/>
    </source>
</evidence>
<evidence type="ECO:0000313" key="7">
    <source>
        <dbReference type="Proteomes" id="UP000799772"/>
    </source>
</evidence>
<evidence type="ECO:0000256" key="4">
    <source>
        <dbReference type="ARBA" id="ARBA00023098"/>
    </source>
</evidence>
<dbReference type="EC" id="3.1.1.47" evidence="1"/>
<dbReference type="InterPro" id="IPR029058">
    <property type="entry name" value="AB_hydrolase_fold"/>
</dbReference>
<comment type="caution">
    <text evidence="6">The sequence shown here is derived from an EMBL/GenBank/DDBJ whole genome shotgun (WGS) entry which is preliminary data.</text>
</comment>
<dbReference type="Pfam" id="PF03403">
    <property type="entry name" value="PAF-AH_p_II"/>
    <property type="match status" value="2"/>
</dbReference>
<dbReference type="GO" id="GO:0016042">
    <property type="term" value="P:lipid catabolic process"/>
    <property type="evidence" value="ECO:0007669"/>
    <property type="project" value="UniProtKB-KW"/>
</dbReference>
<dbReference type="Proteomes" id="UP000799772">
    <property type="component" value="Unassembled WGS sequence"/>
</dbReference>
<feature type="non-terminal residue" evidence="6">
    <location>
        <position position="1"/>
    </location>
</feature>
<dbReference type="Gene3D" id="3.40.50.1820">
    <property type="entry name" value="alpha/beta hydrolase"/>
    <property type="match status" value="1"/>
</dbReference>
<evidence type="ECO:0000256" key="1">
    <source>
        <dbReference type="ARBA" id="ARBA00013201"/>
    </source>
</evidence>
<organism evidence="6 7">
    <name type="scientific">Rhizodiscina lignyota</name>
    <dbReference type="NCBI Taxonomy" id="1504668"/>
    <lineage>
        <taxon>Eukaryota</taxon>
        <taxon>Fungi</taxon>
        <taxon>Dikarya</taxon>
        <taxon>Ascomycota</taxon>
        <taxon>Pezizomycotina</taxon>
        <taxon>Dothideomycetes</taxon>
        <taxon>Pleosporomycetidae</taxon>
        <taxon>Aulographales</taxon>
        <taxon>Rhizodiscinaceae</taxon>
        <taxon>Rhizodiscina</taxon>
    </lineage>
</organism>
<dbReference type="EMBL" id="ML978141">
    <property type="protein sequence ID" value="KAF2092889.1"/>
    <property type="molecule type" value="Genomic_DNA"/>
</dbReference>
<dbReference type="SUPFAM" id="SSF53474">
    <property type="entry name" value="alpha/beta-Hydrolases"/>
    <property type="match status" value="1"/>
</dbReference>
<evidence type="ECO:0000313" key="6">
    <source>
        <dbReference type="EMBL" id="KAF2092889.1"/>
    </source>
</evidence>
<keyword evidence="7" id="KW-1185">Reference proteome</keyword>